<evidence type="ECO:0000313" key="3">
    <source>
        <dbReference type="Proteomes" id="UP001066276"/>
    </source>
</evidence>
<reference evidence="2" key="1">
    <citation type="journal article" date="2022" name="bioRxiv">
        <title>Sequencing and chromosome-scale assembly of the giantPleurodeles waltlgenome.</title>
        <authorList>
            <person name="Brown T."/>
            <person name="Elewa A."/>
            <person name="Iarovenko S."/>
            <person name="Subramanian E."/>
            <person name="Araus A.J."/>
            <person name="Petzold A."/>
            <person name="Susuki M."/>
            <person name="Suzuki K.-i.T."/>
            <person name="Hayashi T."/>
            <person name="Toyoda A."/>
            <person name="Oliveira C."/>
            <person name="Osipova E."/>
            <person name="Leigh N.D."/>
            <person name="Simon A."/>
            <person name="Yun M.H."/>
        </authorList>
    </citation>
    <scope>NUCLEOTIDE SEQUENCE</scope>
    <source>
        <strain evidence="2">20211129_DDA</strain>
        <tissue evidence="2">Liver</tissue>
    </source>
</reference>
<protein>
    <submittedName>
        <fullName evidence="2">Uncharacterized protein</fullName>
    </submittedName>
</protein>
<comment type="caution">
    <text evidence="2">The sequence shown here is derived from an EMBL/GenBank/DDBJ whole genome shotgun (WGS) entry which is preliminary data.</text>
</comment>
<evidence type="ECO:0000256" key="1">
    <source>
        <dbReference type="SAM" id="MobiDB-lite"/>
    </source>
</evidence>
<feature type="region of interest" description="Disordered" evidence="1">
    <location>
        <begin position="100"/>
        <end position="127"/>
    </location>
</feature>
<dbReference type="AlphaFoldDB" id="A0AAV7Q8F8"/>
<keyword evidence="3" id="KW-1185">Reference proteome</keyword>
<accession>A0AAV7Q8F8</accession>
<sequence length="127" mass="14324">MQSFLALEKHGRRKPQRSLRLGGGADRRHPLPGRPRNLGALRLASGPSAEDEAWWPRHCGCSGFTTRRGGARARRALQEHLFRKSLFSARRPQILFTKLSERGDTDTDSHHLSATKTLDEYPGTRRA</sequence>
<dbReference type="EMBL" id="JANPWB010000010">
    <property type="protein sequence ID" value="KAJ1135467.1"/>
    <property type="molecule type" value="Genomic_DNA"/>
</dbReference>
<name>A0AAV7Q8F8_PLEWA</name>
<dbReference type="Proteomes" id="UP001066276">
    <property type="component" value="Chromosome 6"/>
</dbReference>
<organism evidence="2 3">
    <name type="scientific">Pleurodeles waltl</name>
    <name type="common">Iberian ribbed newt</name>
    <dbReference type="NCBI Taxonomy" id="8319"/>
    <lineage>
        <taxon>Eukaryota</taxon>
        <taxon>Metazoa</taxon>
        <taxon>Chordata</taxon>
        <taxon>Craniata</taxon>
        <taxon>Vertebrata</taxon>
        <taxon>Euteleostomi</taxon>
        <taxon>Amphibia</taxon>
        <taxon>Batrachia</taxon>
        <taxon>Caudata</taxon>
        <taxon>Salamandroidea</taxon>
        <taxon>Salamandridae</taxon>
        <taxon>Pleurodelinae</taxon>
        <taxon>Pleurodeles</taxon>
    </lineage>
</organism>
<gene>
    <name evidence="2" type="ORF">NDU88_001906</name>
</gene>
<evidence type="ECO:0000313" key="2">
    <source>
        <dbReference type="EMBL" id="KAJ1135467.1"/>
    </source>
</evidence>
<feature type="region of interest" description="Disordered" evidence="1">
    <location>
        <begin position="1"/>
        <end position="41"/>
    </location>
</feature>
<proteinExistence type="predicted"/>